<protein>
    <submittedName>
        <fullName evidence="3">Transmembrane protein 44</fullName>
    </submittedName>
</protein>
<dbReference type="PANTHER" id="PTHR16201">
    <property type="entry name" value="SEVEN TRANSMEMBRANE PROTEIN 1-RELATED"/>
    <property type="match status" value="1"/>
</dbReference>
<dbReference type="GO" id="GO:0016020">
    <property type="term" value="C:membrane"/>
    <property type="evidence" value="ECO:0007669"/>
    <property type="project" value="TreeGrafter"/>
</dbReference>
<dbReference type="Proteomes" id="UP000265020">
    <property type="component" value="Unassembled WGS sequence"/>
</dbReference>
<sequence length="478" mass="52630">MEKGDSSQTAEQFAGKMDEGVSITDDQLRGSSDHFLSSLGAFWLHSVATCLSPDAHKPCVPAALTLLSALLLLLSSLLVACQSCKSRGENSPETIMVFYCFLGNLCNTVGAVLSRQLHIQIFMGAFAAVKDAVHCILCCLPVFLCWSSQTQRRLRAMKKRRRQQIFAVGVLMVVAGGFLRSRVDDPPALRPVGGRRLMHSFMQLSSWNPIMDNKEILGYILGLLACIIAWTSRLPTLCTERNGQKVTQMSVFSELLSSISGALYAAAILLYDIRFVFLIRVMPWLLSSIGCAILDLLIVVMHQFKTGTRQKMLKLSPDTERLLGLHPEHTSGTKQQKKQQKPSQTKTRNIQKLMEMGQYMDVSGQQTTKVLSLKEVTLSKDGSDGRLPHKMMRVVRAGGLSSSDTSYSSSSDSTDLEWDFEAAVTQWSKPASKPQKGNEFTLQDWPTNPKPFSVCVCSMAGLPQKSLCSAKESGSAMS</sequence>
<dbReference type="PANTHER" id="PTHR16201:SF53">
    <property type="entry name" value="TRANSMEMBRANE PROTEIN 44"/>
    <property type="match status" value="1"/>
</dbReference>
<dbReference type="OMA" id="WGDEAVC"/>
<feature type="transmembrane region" description="Helical" evidence="2">
    <location>
        <begin position="255"/>
        <end position="278"/>
    </location>
</feature>
<dbReference type="AlphaFoldDB" id="A0A3Q2DPV3"/>
<evidence type="ECO:0000313" key="3">
    <source>
        <dbReference type="Ensembl" id="ENSCVAP00000020849.1"/>
    </source>
</evidence>
<proteinExistence type="predicted"/>
<feature type="transmembrane region" description="Helical" evidence="2">
    <location>
        <begin position="62"/>
        <end position="81"/>
    </location>
</feature>
<name>A0A3Q2DPV3_CYPVA</name>
<dbReference type="GO" id="GO:0015174">
    <property type="term" value="F:basic amino acid transmembrane transporter activity"/>
    <property type="evidence" value="ECO:0007669"/>
    <property type="project" value="TreeGrafter"/>
</dbReference>
<feature type="transmembrane region" description="Helical" evidence="2">
    <location>
        <begin position="119"/>
        <end position="144"/>
    </location>
</feature>
<keyword evidence="2" id="KW-0812">Transmembrane</keyword>
<dbReference type="GeneTree" id="ENSGT00390000018718"/>
<evidence type="ECO:0000256" key="1">
    <source>
        <dbReference type="SAM" id="MobiDB-lite"/>
    </source>
</evidence>
<accession>A0A3Q2DPV3</accession>
<feature type="transmembrane region" description="Helical" evidence="2">
    <location>
        <begin position="165"/>
        <end position="183"/>
    </location>
</feature>
<reference evidence="3" key="2">
    <citation type="submission" date="2025-09" db="UniProtKB">
        <authorList>
            <consortium name="Ensembl"/>
        </authorList>
    </citation>
    <scope>IDENTIFICATION</scope>
</reference>
<keyword evidence="2" id="KW-1133">Transmembrane helix</keyword>
<feature type="region of interest" description="Disordered" evidence="1">
    <location>
        <begin position="324"/>
        <end position="347"/>
    </location>
</feature>
<reference evidence="3" key="1">
    <citation type="submission" date="2025-08" db="UniProtKB">
        <authorList>
            <consortium name="Ensembl"/>
        </authorList>
    </citation>
    <scope>IDENTIFICATION</scope>
</reference>
<dbReference type="Ensembl" id="ENSCVAT00000013345.1">
    <property type="protein sequence ID" value="ENSCVAP00000020849.1"/>
    <property type="gene ID" value="ENSCVAG00000002470.1"/>
</dbReference>
<feature type="transmembrane region" description="Helical" evidence="2">
    <location>
        <begin position="93"/>
        <end position="113"/>
    </location>
</feature>
<evidence type="ECO:0000256" key="2">
    <source>
        <dbReference type="SAM" id="Phobius"/>
    </source>
</evidence>
<organism evidence="3 4">
    <name type="scientific">Cyprinodon variegatus</name>
    <name type="common">Sheepshead minnow</name>
    <dbReference type="NCBI Taxonomy" id="28743"/>
    <lineage>
        <taxon>Eukaryota</taxon>
        <taxon>Metazoa</taxon>
        <taxon>Chordata</taxon>
        <taxon>Craniata</taxon>
        <taxon>Vertebrata</taxon>
        <taxon>Euteleostomi</taxon>
        <taxon>Actinopterygii</taxon>
        <taxon>Neopterygii</taxon>
        <taxon>Teleostei</taxon>
        <taxon>Neoteleostei</taxon>
        <taxon>Acanthomorphata</taxon>
        <taxon>Ovalentaria</taxon>
        <taxon>Atherinomorphae</taxon>
        <taxon>Cyprinodontiformes</taxon>
        <taxon>Cyprinodontidae</taxon>
        <taxon>Cyprinodon</taxon>
    </lineage>
</organism>
<evidence type="ECO:0000313" key="4">
    <source>
        <dbReference type="Proteomes" id="UP000265020"/>
    </source>
</evidence>
<feature type="transmembrane region" description="Helical" evidence="2">
    <location>
        <begin position="216"/>
        <end position="234"/>
    </location>
</feature>
<feature type="transmembrane region" description="Helical" evidence="2">
    <location>
        <begin position="284"/>
        <end position="304"/>
    </location>
</feature>
<keyword evidence="2" id="KW-0472">Membrane</keyword>
<keyword evidence="4" id="KW-1185">Reference proteome</keyword>
<dbReference type="InterPro" id="IPR051415">
    <property type="entry name" value="LAAT-1"/>
</dbReference>